<dbReference type="InterPro" id="IPR045540">
    <property type="entry name" value="YegS/DAGK_C"/>
</dbReference>
<dbReference type="InterPro" id="IPR016064">
    <property type="entry name" value="NAD/diacylglycerol_kinase_sf"/>
</dbReference>
<dbReference type="EC" id="2.7.1.-" evidence="10"/>
<keyword evidence="8" id="KW-1208">Phospholipid metabolism</keyword>
<gene>
    <name evidence="10" type="ORF">ACFSFX_15265</name>
</gene>
<evidence type="ECO:0000256" key="2">
    <source>
        <dbReference type="ARBA" id="ARBA00005983"/>
    </source>
</evidence>
<dbReference type="InterPro" id="IPR050187">
    <property type="entry name" value="Lipid_Phosphate_FormReg"/>
</dbReference>
<dbReference type="SUPFAM" id="SSF111331">
    <property type="entry name" value="NAD kinase/diacylglycerol kinase-like"/>
    <property type="match status" value="1"/>
</dbReference>
<proteinExistence type="inferred from homology"/>
<keyword evidence="5 10" id="KW-0418">Kinase</keyword>
<feature type="domain" description="DAGKc" evidence="9">
    <location>
        <begin position="1"/>
        <end position="133"/>
    </location>
</feature>
<protein>
    <submittedName>
        <fullName evidence="10">Diacylglycerol/lipid kinase family protein</fullName>
        <ecNumber evidence="10">2.7.1.-</ecNumber>
    </submittedName>
</protein>
<keyword evidence="7" id="KW-0594">Phospholipid biosynthesis</keyword>
<name>A0ABW4QB69_9MICC</name>
<evidence type="ECO:0000256" key="6">
    <source>
        <dbReference type="ARBA" id="ARBA00022840"/>
    </source>
</evidence>
<keyword evidence="3 10" id="KW-0808">Transferase</keyword>
<keyword evidence="7" id="KW-0443">Lipid metabolism</keyword>
<dbReference type="PROSITE" id="PS50146">
    <property type="entry name" value="DAGK"/>
    <property type="match status" value="1"/>
</dbReference>
<comment type="similarity">
    <text evidence="2">Belongs to the diacylglycerol/lipid kinase family.</text>
</comment>
<dbReference type="Pfam" id="PF00781">
    <property type="entry name" value="DAGK_cat"/>
    <property type="match status" value="1"/>
</dbReference>
<dbReference type="Gene3D" id="2.60.200.40">
    <property type="match status" value="1"/>
</dbReference>
<dbReference type="EMBL" id="JBHUGA010000061">
    <property type="protein sequence ID" value="MFD1847949.1"/>
    <property type="molecule type" value="Genomic_DNA"/>
</dbReference>
<dbReference type="RefSeq" id="WP_343881266.1">
    <property type="nucleotide sequence ID" value="NZ_BAAAIJ010000056.1"/>
</dbReference>
<dbReference type="InterPro" id="IPR001206">
    <property type="entry name" value="Diacylglycerol_kinase_cat_dom"/>
</dbReference>
<dbReference type="Pfam" id="PF19279">
    <property type="entry name" value="YegS_C"/>
    <property type="match status" value="1"/>
</dbReference>
<reference evidence="11" key="1">
    <citation type="journal article" date="2019" name="Int. J. Syst. Evol. Microbiol.">
        <title>The Global Catalogue of Microorganisms (GCM) 10K type strain sequencing project: providing services to taxonomists for standard genome sequencing and annotation.</title>
        <authorList>
            <consortium name="The Broad Institute Genomics Platform"/>
            <consortium name="The Broad Institute Genome Sequencing Center for Infectious Disease"/>
            <person name="Wu L."/>
            <person name="Ma J."/>
        </authorList>
    </citation>
    <scope>NUCLEOTIDE SEQUENCE [LARGE SCALE GENOMIC DNA]</scope>
    <source>
        <strain evidence="11">JCM 11496</strain>
    </source>
</reference>
<evidence type="ECO:0000256" key="4">
    <source>
        <dbReference type="ARBA" id="ARBA00022741"/>
    </source>
</evidence>
<keyword evidence="7" id="KW-0444">Lipid biosynthesis</keyword>
<comment type="caution">
    <text evidence="10">The sequence shown here is derived from an EMBL/GenBank/DDBJ whole genome shotgun (WGS) entry which is preliminary data.</text>
</comment>
<dbReference type="GO" id="GO:0016301">
    <property type="term" value="F:kinase activity"/>
    <property type="evidence" value="ECO:0007669"/>
    <property type="project" value="UniProtKB-KW"/>
</dbReference>
<evidence type="ECO:0000256" key="8">
    <source>
        <dbReference type="ARBA" id="ARBA00023264"/>
    </source>
</evidence>
<dbReference type="SMART" id="SM00046">
    <property type="entry name" value="DAGKc"/>
    <property type="match status" value="1"/>
</dbReference>
<keyword evidence="4" id="KW-0547">Nucleotide-binding</keyword>
<dbReference type="Gene3D" id="3.40.50.10330">
    <property type="entry name" value="Probable inorganic polyphosphate/atp-NAD kinase, domain 1"/>
    <property type="match status" value="1"/>
</dbReference>
<evidence type="ECO:0000256" key="1">
    <source>
        <dbReference type="ARBA" id="ARBA00001946"/>
    </source>
</evidence>
<keyword evidence="11" id="KW-1185">Reference proteome</keyword>
<keyword evidence="6" id="KW-0067">ATP-binding</keyword>
<accession>A0ABW4QB69</accession>
<dbReference type="Proteomes" id="UP001597307">
    <property type="component" value="Unassembled WGS sequence"/>
</dbReference>
<organism evidence="10 11">
    <name type="scientific">Arthrobacter flavus</name>
    <dbReference type="NCBI Taxonomy" id="95172"/>
    <lineage>
        <taxon>Bacteria</taxon>
        <taxon>Bacillati</taxon>
        <taxon>Actinomycetota</taxon>
        <taxon>Actinomycetes</taxon>
        <taxon>Micrococcales</taxon>
        <taxon>Micrococcaceae</taxon>
        <taxon>Arthrobacter</taxon>
    </lineage>
</organism>
<evidence type="ECO:0000313" key="10">
    <source>
        <dbReference type="EMBL" id="MFD1847949.1"/>
    </source>
</evidence>
<evidence type="ECO:0000256" key="5">
    <source>
        <dbReference type="ARBA" id="ARBA00022777"/>
    </source>
</evidence>
<evidence type="ECO:0000259" key="9">
    <source>
        <dbReference type="PROSITE" id="PS50146"/>
    </source>
</evidence>
<sequence>MNLLVAVNPTAGAGAAAKEASAAVDSLITLGHEVTVHVGSSYSTLVDRVSSAVAERSWDALVVVGGDGMVHLGANVLAGTPVPLGIVATGTGNDIARTLGLPLRAPKAAALVIHEALLAPPRWMDLGRISRDHDEAPVSWFAGACSAGFDAIVNARANSWSWPQGKSRYTLAVLRELAVFRPIDYRLEVDGSAESTAAMLVSVANGRSIGGGMNITPGALCDDGLLDLLVVSAVSRLRLIAMLPRVFAGTHVSHPAVRIEKVRSVRIEVAGLTIFADGEPIGPAPVRIDVVPRALRVLRSGNSEVSGRSR</sequence>
<evidence type="ECO:0000256" key="3">
    <source>
        <dbReference type="ARBA" id="ARBA00022679"/>
    </source>
</evidence>
<dbReference type="PANTHER" id="PTHR12358:SF106">
    <property type="entry name" value="LIPID KINASE YEGS"/>
    <property type="match status" value="1"/>
</dbReference>
<evidence type="ECO:0000313" key="11">
    <source>
        <dbReference type="Proteomes" id="UP001597307"/>
    </source>
</evidence>
<dbReference type="PANTHER" id="PTHR12358">
    <property type="entry name" value="SPHINGOSINE KINASE"/>
    <property type="match status" value="1"/>
</dbReference>
<comment type="cofactor">
    <cofactor evidence="1">
        <name>Mg(2+)</name>
        <dbReference type="ChEBI" id="CHEBI:18420"/>
    </cofactor>
</comment>
<dbReference type="InterPro" id="IPR017438">
    <property type="entry name" value="ATP-NAD_kinase_N"/>
</dbReference>
<evidence type="ECO:0000256" key="7">
    <source>
        <dbReference type="ARBA" id="ARBA00023209"/>
    </source>
</evidence>